<feature type="non-terminal residue" evidence="1">
    <location>
        <position position="26"/>
    </location>
</feature>
<sequence length="26" mass="2924">MREIRFGLYISLALLSIPFHPLHAGA</sequence>
<reference evidence="1" key="1">
    <citation type="submission" date="2018-05" db="EMBL/GenBank/DDBJ databases">
        <authorList>
            <person name="Lanie J.A."/>
            <person name="Ng W.-L."/>
            <person name="Kazmierczak K.M."/>
            <person name="Andrzejewski T.M."/>
            <person name="Davidsen T.M."/>
            <person name="Wayne K.J."/>
            <person name="Tettelin H."/>
            <person name="Glass J.I."/>
            <person name="Rusch D."/>
            <person name="Podicherti R."/>
            <person name="Tsui H.-C.T."/>
            <person name="Winkler M.E."/>
        </authorList>
    </citation>
    <scope>NUCLEOTIDE SEQUENCE</scope>
</reference>
<proteinExistence type="predicted"/>
<dbReference type="EMBL" id="UINC01068536">
    <property type="protein sequence ID" value="SVC01241.1"/>
    <property type="molecule type" value="Genomic_DNA"/>
</dbReference>
<organism evidence="1">
    <name type="scientific">marine metagenome</name>
    <dbReference type="NCBI Taxonomy" id="408172"/>
    <lineage>
        <taxon>unclassified sequences</taxon>
        <taxon>metagenomes</taxon>
        <taxon>ecological metagenomes</taxon>
    </lineage>
</organism>
<gene>
    <name evidence="1" type="ORF">METZ01_LOCUS254095</name>
</gene>
<name>A0A382IRE5_9ZZZZ</name>
<evidence type="ECO:0000313" key="1">
    <source>
        <dbReference type="EMBL" id="SVC01241.1"/>
    </source>
</evidence>
<accession>A0A382IRE5</accession>
<protein>
    <submittedName>
        <fullName evidence="1">Uncharacterized protein</fullName>
    </submittedName>
</protein>
<dbReference type="AlphaFoldDB" id="A0A382IRE5"/>